<feature type="signal peptide" evidence="2">
    <location>
        <begin position="1"/>
        <end position="16"/>
    </location>
</feature>
<feature type="compositionally biased region" description="Low complexity" evidence="1">
    <location>
        <begin position="30"/>
        <end position="57"/>
    </location>
</feature>
<feature type="region of interest" description="Disordered" evidence="1">
    <location>
        <begin position="15"/>
        <end position="69"/>
    </location>
</feature>
<reference evidence="3 4" key="1">
    <citation type="journal article" date="2015" name="Sci. Rep.">
        <title>The power of single molecule real-time sequencing technology in the de novo assembly of a eukaryotic genome.</title>
        <authorList>
            <person name="Sakai H."/>
            <person name="Naito K."/>
            <person name="Ogiso-Tanaka E."/>
            <person name="Takahashi Y."/>
            <person name="Iseki K."/>
            <person name="Muto C."/>
            <person name="Satou K."/>
            <person name="Teruya K."/>
            <person name="Shiroma A."/>
            <person name="Shimoji M."/>
            <person name="Hirano T."/>
            <person name="Itoh T."/>
            <person name="Kaga A."/>
            <person name="Tomooka N."/>
        </authorList>
    </citation>
    <scope>NUCLEOTIDE SEQUENCE [LARGE SCALE GENOMIC DNA]</scope>
    <source>
        <strain evidence="4">cv. Shumari</strain>
    </source>
</reference>
<dbReference type="Proteomes" id="UP000291084">
    <property type="component" value="Chromosome 9"/>
</dbReference>
<accession>A0A0S3SZ79</accession>
<evidence type="ECO:0000256" key="2">
    <source>
        <dbReference type="SAM" id="SignalP"/>
    </source>
</evidence>
<gene>
    <name evidence="3" type="primary">Vigan.09G165200</name>
    <name evidence="3" type="ORF">VIGAN_09165200</name>
</gene>
<keyword evidence="4" id="KW-1185">Reference proteome</keyword>
<feature type="non-terminal residue" evidence="3">
    <location>
        <position position="1"/>
    </location>
</feature>
<feature type="chain" id="PRO_5006618667" description="Secreted protein" evidence="2">
    <location>
        <begin position="17"/>
        <end position="69"/>
    </location>
</feature>
<evidence type="ECO:0000256" key="1">
    <source>
        <dbReference type="SAM" id="MobiDB-lite"/>
    </source>
</evidence>
<evidence type="ECO:0000313" key="3">
    <source>
        <dbReference type="EMBL" id="BAT98043.1"/>
    </source>
</evidence>
<evidence type="ECO:0008006" key="5">
    <source>
        <dbReference type="Google" id="ProtNLM"/>
    </source>
</evidence>
<keyword evidence="2" id="KW-0732">Signal</keyword>
<dbReference type="EMBL" id="AP015042">
    <property type="protein sequence ID" value="BAT98043.1"/>
    <property type="molecule type" value="Genomic_DNA"/>
</dbReference>
<proteinExistence type="predicted"/>
<sequence>LLTWRLLTIFSLASSATSPSHNPGPPQTTSCHRTASHKSSSSCHHSFSQSSSQTCISKNPIRSEKSFEP</sequence>
<evidence type="ECO:0000313" key="4">
    <source>
        <dbReference type="Proteomes" id="UP000291084"/>
    </source>
</evidence>
<protein>
    <recommendedName>
        <fullName evidence="5">Secreted protein</fullName>
    </recommendedName>
</protein>
<dbReference type="AlphaFoldDB" id="A0A0S3SZ79"/>
<name>A0A0S3SZ79_PHAAN</name>
<organism evidence="3 4">
    <name type="scientific">Vigna angularis var. angularis</name>
    <dbReference type="NCBI Taxonomy" id="157739"/>
    <lineage>
        <taxon>Eukaryota</taxon>
        <taxon>Viridiplantae</taxon>
        <taxon>Streptophyta</taxon>
        <taxon>Embryophyta</taxon>
        <taxon>Tracheophyta</taxon>
        <taxon>Spermatophyta</taxon>
        <taxon>Magnoliopsida</taxon>
        <taxon>eudicotyledons</taxon>
        <taxon>Gunneridae</taxon>
        <taxon>Pentapetalae</taxon>
        <taxon>rosids</taxon>
        <taxon>fabids</taxon>
        <taxon>Fabales</taxon>
        <taxon>Fabaceae</taxon>
        <taxon>Papilionoideae</taxon>
        <taxon>50 kb inversion clade</taxon>
        <taxon>NPAAA clade</taxon>
        <taxon>indigoferoid/millettioid clade</taxon>
        <taxon>Phaseoleae</taxon>
        <taxon>Vigna</taxon>
    </lineage>
</organism>